<dbReference type="Gene3D" id="3.40.50.720">
    <property type="entry name" value="NAD(P)-binding Rossmann-like Domain"/>
    <property type="match status" value="1"/>
</dbReference>
<dbReference type="AlphaFoldDB" id="M2N3C9"/>
<dbReference type="InterPro" id="IPR013149">
    <property type="entry name" value="ADH-like_C"/>
</dbReference>
<dbReference type="EMBL" id="KB445560">
    <property type="protein sequence ID" value="EMC93484.1"/>
    <property type="molecule type" value="Genomic_DNA"/>
</dbReference>
<dbReference type="PANTHER" id="PTHR45348:SF2">
    <property type="entry name" value="ZINC-TYPE ALCOHOL DEHYDROGENASE-LIKE PROTEIN C2E1P3.01"/>
    <property type="match status" value="1"/>
</dbReference>
<dbReference type="RefSeq" id="XP_007679615.1">
    <property type="nucleotide sequence ID" value="XM_007681425.1"/>
</dbReference>
<dbReference type="Pfam" id="PF08240">
    <property type="entry name" value="ADH_N"/>
    <property type="match status" value="1"/>
</dbReference>
<dbReference type="SUPFAM" id="SSF50129">
    <property type="entry name" value="GroES-like"/>
    <property type="match status" value="1"/>
</dbReference>
<dbReference type="InterPro" id="IPR047122">
    <property type="entry name" value="Trans-enoyl_RdTase-like"/>
</dbReference>
<dbReference type="STRING" id="717646.M2N3C9"/>
<dbReference type="CDD" id="cd08249">
    <property type="entry name" value="enoyl_reductase_like"/>
    <property type="match status" value="1"/>
</dbReference>
<evidence type="ECO:0000313" key="5">
    <source>
        <dbReference type="EMBL" id="EMC93484.1"/>
    </source>
</evidence>
<name>M2N3C9_BAUPA</name>
<dbReference type="PANTHER" id="PTHR45348">
    <property type="entry name" value="HYPOTHETICAL OXIDOREDUCTASE (EUROFUNG)"/>
    <property type="match status" value="1"/>
</dbReference>
<evidence type="ECO:0000256" key="2">
    <source>
        <dbReference type="ARBA" id="ARBA00011245"/>
    </source>
</evidence>
<keyword evidence="3" id="KW-0560">Oxidoreductase</keyword>
<dbReference type="GeneID" id="19107957"/>
<gene>
    <name evidence="5" type="ORF">BAUCODRAFT_125342</name>
</gene>
<dbReference type="InterPro" id="IPR013154">
    <property type="entry name" value="ADH-like_N"/>
</dbReference>
<dbReference type="SMART" id="SM00829">
    <property type="entry name" value="PKS_ER"/>
    <property type="match status" value="1"/>
</dbReference>
<dbReference type="HOGENOM" id="CLU_026673_16_5_1"/>
<dbReference type="eggNOG" id="KOG1198">
    <property type="taxonomic scope" value="Eukaryota"/>
</dbReference>
<dbReference type="KEGG" id="bcom:BAUCODRAFT_125342"/>
<evidence type="ECO:0000256" key="1">
    <source>
        <dbReference type="ARBA" id="ARBA00008072"/>
    </source>
</evidence>
<dbReference type="OMA" id="LDCHMQD"/>
<reference evidence="5 6" key="1">
    <citation type="journal article" date="2012" name="PLoS Pathog.">
        <title>Diverse lifestyles and strategies of plant pathogenesis encoded in the genomes of eighteen Dothideomycetes fungi.</title>
        <authorList>
            <person name="Ohm R.A."/>
            <person name="Feau N."/>
            <person name="Henrissat B."/>
            <person name="Schoch C.L."/>
            <person name="Horwitz B.A."/>
            <person name="Barry K.W."/>
            <person name="Condon B.J."/>
            <person name="Copeland A.C."/>
            <person name="Dhillon B."/>
            <person name="Glaser F."/>
            <person name="Hesse C.N."/>
            <person name="Kosti I."/>
            <person name="LaButti K."/>
            <person name="Lindquist E.A."/>
            <person name="Lucas S."/>
            <person name="Salamov A.A."/>
            <person name="Bradshaw R.E."/>
            <person name="Ciuffetti L."/>
            <person name="Hamelin R.C."/>
            <person name="Kema G.H.J."/>
            <person name="Lawrence C."/>
            <person name="Scott J.A."/>
            <person name="Spatafora J.W."/>
            <person name="Turgeon B.G."/>
            <person name="de Wit P.J.G.M."/>
            <person name="Zhong S."/>
            <person name="Goodwin S.B."/>
            <person name="Grigoriev I.V."/>
        </authorList>
    </citation>
    <scope>NUCLEOTIDE SEQUENCE [LARGE SCALE GENOMIC DNA]</scope>
    <source>
        <strain evidence="5 6">UAMH 10762</strain>
    </source>
</reference>
<evidence type="ECO:0000256" key="3">
    <source>
        <dbReference type="ARBA" id="ARBA00023002"/>
    </source>
</evidence>
<dbReference type="Gene3D" id="3.90.180.10">
    <property type="entry name" value="Medium-chain alcohol dehydrogenases, catalytic domain"/>
    <property type="match status" value="1"/>
</dbReference>
<dbReference type="Proteomes" id="UP000011761">
    <property type="component" value="Unassembled WGS sequence"/>
</dbReference>
<protein>
    <recommendedName>
        <fullName evidence="4">Enoyl reductase (ER) domain-containing protein</fullName>
    </recommendedName>
</protein>
<proteinExistence type="inferred from homology"/>
<dbReference type="OrthoDB" id="48317at2759"/>
<evidence type="ECO:0000313" key="6">
    <source>
        <dbReference type="Proteomes" id="UP000011761"/>
    </source>
</evidence>
<feature type="domain" description="Enoyl reductase (ER)" evidence="4">
    <location>
        <begin position="13"/>
        <end position="336"/>
    </location>
</feature>
<evidence type="ECO:0000259" key="4">
    <source>
        <dbReference type="SMART" id="SM00829"/>
    </source>
</evidence>
<keyword evidence="6" id="KW-1185">Reference proteome</keyword>
<dbReference type="Pfam" id="PF00107">
    <property type="entry name" value="ADH_zinc_N"/>
    <property type="match status" value="1"/>
</dbReference>
<comment type="subunit">
    <text evidence="2">Monomer.</text>
</comment>
<dbReference type="InterPro" id="IPR011032">
    <property type="entry name" value="GroES-like_sf"/>
</dbReference>
<dbReference type="SUPFAM" id="SSF51735">
    <property type="entry name" value="NAD(P)-binding Rossmann-fold domains"/>
    <property type="match status" value="1"/>
</dbReference>
<dbReference type="GO" id="GO:0016651">
    <property type="term" value="F:oxidoreductase activity, acting on NAD(P)H"/>
    <property type="evidence" value="ECO:0007669"/>
    <property type="project" value="InterPro"/>
</dbReference>
<organism evidence="5 6">
    <name type="scientific">Baudoinia panamericana (strain UAMH 10762)</name>
    <name type="common">Angels' share fungus</name>
    <name type="synonym">Baudoinia compniacensis (strain UAMH 10762)</name>
    <dbReference type="NCBI Taxonomy" id="717646"/>
    <lineage>
        <taxon>Eukaryota</taxon>
        <taxon>Fungi</taxon>
        <taxon>Dikarya</taxon>
        <taxon>Ascomycota</taxon>
        <taxon>Pezizomycotina</taxon>
        <taxon>Dothideomycetes</taxon>
        <taxon>Dothideomycetidae</taxon>
        <taxon>Mycosphaerellales</taxon>
        <taxon>Teratosphaeriaceae</taxon>
        <taxon>Baudoinia</taxon>
    </lineage>
</organism>
<dbReference type="InterPro" id="IPR036291">
    <property type="entry name" value="NAD(P)-bd_dom_sf"/>
</dbReference>
<dbReference type="InterPro" id="IPR020843">
    <property type="entry name" value="ER"/>
</dbReference>
<sequence length="339" mass="35476">MASNQGAWLDGKGHKLRVAEADMPKAGPDHIVVRNHAVAVNPVDWKIQDSGYFVKTWPLILGVDVAGEVHEVGSNVTRFKKGDRVAGHTISLMTQTPQDGGFQLYSRLVAGKAAHLPQNITFTSGAVLPLALDTAAVGLYSTGGAGLGLPFPSLTPKPSNKVIVVWGGSSSVGALAIQLAVASGAKVVTTSSSHNFDFCKSCGASETVDYKSSSVVEDVVSAVEKLGGEFAGCYDAISLPDQSYKYTIPIIEKLGGGVLAVVLGPPENPPSSVKAASVFGINEMTHKIWEEYVTPALEQGKLKCLPEPLVVGKGLESVQAGFDKNKAGVSARKVVIELQ</sequence>
<accession>M2N3C9</accession>
<comment type="similarity">
    <text evidence="1">Belongs to the zinc-containing alcohol dehydrogenase family.</text>
</comment>